<dbReference type="Pfam" id="PF17967">
    <property type="entry name" value="Pullulanase_N2"/>
    <property type="match status" value="1"/>
</dbReference>
<evidence type="ECO:0000256" key="1">
    <source>
        <dbReference type="ARBA" id="ARBA00008061"/>
    </source>
</evidence>
<dbReference type="InterPro" id="IPR013780">
    <property type="entry name" value="Glyco_hydro_b"/>
</dbReference>
<protein>
    <submittedName>
        <fullName evidence="5">Pullulanase</fullName>
    </submittedName>
</protein>
<gene>
    <name evidence="5" type="ORF">COB67_10625</name>
</gene>
<dbReference type="InterPro" id="IPR017853">
    <property type="entry name" value="GH"/>
</dbReference>
<accession>A0A2A4SXQ8</accession>
<dbReference type="Gene3D" id="2.60.40.1180">
    <property type="entry name" value="Golgi alpha-mannosidase II"/>
    <property type="match status" value="1"/>
</dbReference>
<dbReference type="GO" id="GO:0004553">
    <property type="term" value="F:hydrolase activity, hydrolyzing O-glycosyl compounds"/>
    <property type="evidence" value="ECO:0007669"/>
    <property type="project" value="InterPro"/>
</dbReference>
<dbReference type="Gene3D" id="2.60.40.10">
    <property type="entry name" value="Immunoglobulins"/>
    <property type="match status" value="1"/>
</dbReference>
<evidence type="ECO:0000313" key="5">
    <source>
        <dbReference type="EMBL" id="PCI25557.1"/>
    </source>
</evidence>
<dbReference type="CDD" id="cd02861">
    <property type="entry name" value="E_set_pullulanase_like"/>
    <property type="match status" value="1"/>
</dbReference>
<feature type="domain" description="Glycoside hydrolase family 13 N-terminal" evidence="2">
    <location>
        <begin position="67"/>
        <end position="151"/>
    </location>
</feature>
<dbReference type="Pfam" id="PF02922">
    <property type="entry name" value="CBM_48"/>
    <property type="match status" value="1"/>
</dbReference>
<dbReference type="Pfam" id="PF11852">
    <property type="entry name" value="Pullul_strch_C"/>
    <property type="match status" value="1"/>
</dbReference>
<evidence type="ECO:0000259" key="4">
    <source>
        <dbReference type="Pfam" id="PF17967"/>
    </source>
</evidence>
<comment type="similarity">
    <text evidence="1">Belongs to the glycosyl hydrolase 13 family.</text>
</comment>
<evidence type="ECO:0000259" key="2">
    <source>
        <dbReference type="Pfam" id="PF02922"/>
    </source>
</evidence>
<dbReference type="InterPro" id="IPR024561">
    <property type="entry name" value="Pullul_strch_C"/>
</dbReference>
<dbReference type="InterPro" id="IPR014756">
    <property type="entry name" value="Ig_E-set"/>
</dbReference>
<dbReference type="SUPFAM" id="SSF51011">
    <property type="entry name" value="Glycosyl hydrolase domain"/>
    <property type="match status" value="1"/>
</dbReference>
<proteinExistence type="inferred from homology"/>
<dbReference type="InterPro" id="IPR040671">
    <property type="entry name" value="Pullulanase_N2"/>
</dbReference>
<dbReference type="Gene3D" id="2.60.40.3620">
    <property type="match status" value="1"/>
</dbReference>
<dbReference type="Gene3D" id="3.20.20.80">
    <property type="entry name" value="Glycosidases"/>
    <property type="match status" value="1"/>
</dbReference>
<dbReference type="InterPro" id="IPR004193">
    <property type="entry name" value="Glyco_hydro_13_N"/>
</dbReference>
<sequence length="1075" mass="116957">MPRYSALDTFEASAPDSAKTKLMLTGKLLAIAYDANNVVTAATYVQTPRVLDALYTAGVDDADEAALGLTYTANDITASVWAPTAQQVSLKIYNNVKNLQSTETMVVDRATGIWSFTTPISNDRLFYRYEPTVYHQQNKRFETIWSTDPYSVSLSTNGSYSQFVNLMDTDLKPTGWDDHIIPTVAAVEDMIIYEGHIRDFSILDQSTSAANRGKYLAFTEENSVPVMHLKSLVTAGLTHFQVLPSNDIASIGEDESLSVNLTDTVADLCAANSAAPVCGVEDNAATLLSVFESYNPTTNKAQMLAKSLENLDSFNWGYDPKHFNAPDGSYSSNPDGAARILEMRSMNQALHEMGLRTSLDVVYNHTNSAGLWDNSVLDKMVPGYYYRRDLISGDVRNESCCQDTETEHVMMDKLMSDSLVMWAQEYKFDAFRFDVMALHSKLSILSARTAVQLIDPDNYFYGEGWTKTDQGYEQAGQYELAGDHVGTFNDRPRDFIRSASSFNDNANMSDQDIMRLGLSGTLQDYQLQDKNGVIKSGVNFSQSSYAKDPADIINYVSKHDGETLWDKLQYGFDALSTNLSITDRVRAQNIAMSMPLLSQGIPFLQMGGDLLRSKSMDRDSYNSGDWFNAVDFTKNSNNWNVGLPLEEKNGGDWDRIGSFITNSETAPLASDIAFAGDVFQEFLAIRKSSKLFRLKTAQEVYDRVGFHNTGLSQTKGLIVMSIDDGIGFTDLDANNDAIIVIINGSNIEQAHTVSTAVGFQLHTIQQASADITVQTASFSAGINDGTFTVPALTTAIFVKPQGGSQGAGLSAGASRDAPDVAPYGNTTVYLRGSMNSWGDNGLTAADSLTYDGNGIYSGDFSLTAGVQAFKLSDDAWAVVNLAFSDVTFGANSLTVTDNGGNMEFTVDADGSYNFKLDASGAIPVLTITTKSPTVNCALLPDSADPIPFNITGGGELYVRGNHSGWNPEETYRLHYKGNNIYQAVADFDGAFEFKLASDDGSWVTQLWAQAVDSTDINTTDLDVGVSYSVAYDNAGSVNNQANLAAGSYSVMLTLNEADPAQGVDVGSLIIQQCQP</sequence>
<name>A0A2A4SXQ8_9DELT</name>
<dbReference type="InterPro" id="IPR013783">
    <property type="entry name" value="Ig-like_fold"/>
</dbReference>
<comment type="caution">
    <text evidence="5">The sequence shown here is derived from an EMBL/GenBank/DDBJ whole genome shotgun (WGS) entry which is preliminary data.</text>
</comment>
<dbReference type="AlphaFoldDB" id="A0A2A4SXQ8"/>
<feature type="domain" description="Alpha-1,6-glucosidases pullulanase-type C-terminal" evidence="3">
    <location>
        <begin position="635"/>
        <end position="799"/>
    </location>
</feature>
<feature type="domain" description="Pullulanase N2" evidence="4">
    <location>
        <begin position="13"/>
        <end position="52"/>
    </location>
</feature>
<dbReference type="CDD" id="cd02860">
    <property type="entry name" value="E_set_Pullulanase"/>
    <property type="match status" value="1"/>
</dbReference>
<dbReference type="CDD" id="cd11341">
    <property type="entry name" value="AmyAc_Pullulanase_LD-like"/>
    <property type="match status" value="1"/>
</dbReference>
<dbReference type="Proteomes" id="UP000218113">
    <property type="component" value="Unassembled WGS sequence"/>
</dbReference>
<dbReference type="SUPFAM" id="SSF81296">
    <property type="entry name" value="E set domains"/>
    <property type="match status" value="2"/>
</dbReference>
<dbReference type="PANTHER" id="PTHR43002">
    <property type="entry name" value="GLYCOGEN DEBRANCHING ENZYME"/>
    <property type="match status" value="1"/>
</dbReference>
<evidence type="ECO:0000313" key="6">
    <source>
        <dbReference type="Proteomes" id="UP000218113"/>
    </source>
</evidence>
<dbReference type="EMBL" id="NVSR01000112">
    <property type="protein sequence ID" value="PCI25557.1"/>
    <property type="molecule type" value="Genomic_DNA"/>
</dbReference>
<evidence type="ECO:0000259" key="3">
    <source>
        <dbReference type="Pfam" id="PF11852"/>
    </source>
</evidence>
<organism evidence="5 6">
    <name type="scientific">SAR324 cluster bacterium</name>
    <dbReference type="NCBI Taxonomy" id="2024889"/>
    <lineage>
        <taxon>Bacteria</taxon>
        <taxon>Deltaproteobacteria</taxon>
        <taxon>SAR324 cluster</taxon>
    </lineage>
</organism>
<dbReference type="SUPFAM" id="SSF51445">
    <property type="entry name" value="(Trans)glycosidases"/>
    <property type="match status" value="1"/>
</dbReference>
<dbReference type="GO" id="GO:0005975">
    <property type="term" value="P:carbohydrate metabolic process"/>
    <property type="evidence" value="ECO:0007669"/>
    <property type="project" value="InterPro"/>
</dbReference>
<dbReference type="Gene3D" id="2.60.40.1130">
    <property type="entry name" value="Rab geranylgeranyltransferase alpha-subunit, insert domain"/>
    <property type="match status" value="1"/>
</dbReference>
<reference evidence="6" key="1">
    <citation type="submission" date="2017-08" db="EMBL/GenBank/DDBJ databases">
        <title>A dynamic microbial community with high functional redundancy inhabits the cold, oxic subseafloor aquifer.</title>
        <authorList>
            <person name="Tully B.J."/>
            <person name="Wheat C.G."/>
            <person name="Glazer B.T."/>
            <person name="Huber J.A."/>
        </authorList>
    </citation>
    <scope>NUCLEOTIDE SEQUENCE [LARGE SCALE GENOMIC DNA]</scope>
</reference>